<name>A0A0S2LXA0_9MICC</name>
<evidence type="ECO:0000259" key="3">
    <source>
        <dbReference type="PROSITE" id="PS50977"/>
    </source>
</evidence>
<sequence length="188" mass="20252">MTTQTSTRERILGAYEDLLIVDGPRMATLDAVAAAAGVSKGGLLYHFKSKEALTEALLVKLRAYAELDFAAMAQDPAGCASYYVRTSVFGDSPFDRAIVAAHRLIQSDEDVVRLVFSEIHSRWFDLILSDIADPAVARAVMLLGDGLYFNATIFGFQTGGASSANPQEQVDVASLLEVVAKMKSNARS</sequence>
<organism evidence="4 5">
    <name type="scientific">Arthrobacter alpinus</name>
    <dbReference type="NCBI Taxonomy" id="656366"/>
    <lineage>
        <taxon>Bacteria</taxon>
        <taxon>Bacillati</taxon>
        <taxon>Actinomycetota</taxon>
        <taxon>Actinomycetes</taxon>
        <taxon>Micrococcales</taxon>
        <taxon>Micrococcaceae</taxon>
        <taxon>Arthrobacter</taxon>
    </lineage>
</organism>
<protein>
    <recommendedName>
        <fullName evidence="3">HTH tetR-type domain-containing protein</fullName>
    </recommendedName>
</protein>
<reference evidence="4 5" key="2">
    <citation type="journal article" date="2016" name="J. Biotechnol.">
        <title>Complete genome sequence of Arthrobacter alpinus ERGS4:06, a yellow pigmented bacterium tolerant to cold and radiations isolated from Sikkim Himalaya.</title>
        <authorList>
            <person name="Kumar R."/>
            <person name="Singh D."/>
            <person name="Swarnkar M.K."/>
            <person name="Singh A.K."/>
            <person name="Kumar S."/>
        </authorList>
    </citation>
    <scope>NUCLEOTIDE SEQUENCE [LARGE SCALE GENOMIC DNA]</scope>
    <source>
        <strain evidence="4 5">ERGS4:06</strain>
    </source>
</reference>
<dbReference type="InterPro" id="IPR050109">
    <property type="entry name" value="HTH-type_TetR-like_transc_reg"/>
</dbReference>
<keyword evidence="1 2" id="KW-0238">DNA-binding</keyword>
<dbReference type="PANTHER" id="PTHR30055:SF209">
    <property type="entry name" value="POSSIBLE TRANSCRIPTIONAL REGULATORY PROTEIN (PROBABLY TETR-FAMILY)"/>
    <property type="match status" value="1"/>
</dbReference>
<evidence type="ECO:0000313" key="5">
    <source>
        <dbReference type="Proteomes" id="UP000059574"/>
    </source>
</evidence>
<feature type="DNA-binding region" description="H-T-H motif" evidence="2">
    <location>
        <begin position="28"/>
        <end position="47"/>
    </location>
</feature>
<dbReference type="PANTHER" id="PTHR30055">
    <property type="entry name" value="HTH-TYPE TRANSCRIPTIONAL REGULATOR RUTR"/>
    <property type="match status" value="1"/>
</dbReference>
<proteinExistence type="predicted"/>
<dbReference type="Pfam" id="PF00440">
    <property type="entry name" value="TetR_N"/>
    <property type="match status" value="1"/>
</dbReference>
<evidence type="ECO:0000313" key="4">
    <source>
        <dbReference type="EMBL" id="ALO65953.1"/>
    </source>
</evidence>
<evidence type="ECO:0000256" key="1">
    <source>
        <dbReference type="ARBA" id="ARBA00023125"/>
    </source>
</evidence>
<dbReference type="EMBL" id="CP013200">
    <property type="protein sequence ID" value="ALO65953.1"/>
    <property type="molecule type" value="Genomic_DNA"/>
</dbReference>
<feature type="domain" description="HTH tetR-type" evidence="3">
    <location>
        <begin position="5"/>
        <end position="65"/>
    </location>
</feature>
<dbReference type="InterPro" id="IPR009057">
    <property type="entry name" value="Homeodomain-like_sf"/>
</dbReference>
<dbReference type="PROSITE" id="PS50977">
    <property type="entry name" value="HTH_TETR_2"/>
    <property type="match status" value="1"/>
</dbReference>
<evidence type="ECO:0000256" key="2">
    <source>
        <dbReference type="PROSITE-ProRule" id="PRU00335"/>
    </source>
</evidence>
<dbReference type="InterPro" id="IPR001647">
    <property type="entry name" value="HTH_TetR"/>
</dbReference>
<dbReference type="AlphaFoldDB" id="A0A0S2LXA0"/>
<dbReference type="Proteomes" id="UP000059574">
    <property type="component" value="Chromosome"/>
</dbReference>
<dbReference type="PRINTS" id="PR00455">
    <property type="entry name" value="HTHTETR"/>
</dbReference>
<dbReference type="GO" id="GO:0003700">
    <property type="term" value="F:DNA-binding transcription factor activity"/>
    <property type="evidence" value="ECO:0007669"/>
    <property type="project" value="TreeGrafter"/>
</dbReference>
<dbReference type="GO" id="GO:0000976">
    <property type="term" value="F:transcription cis-regulatory region binding"/>
    <property type="evidence" value="ECO:0007669"/>
    <property type="project" value="TreeGrafter"/>
</dbReference>
<dbReference type="SUPFAM" id="SSF46689">
    <property type="entry name" value="Homeodomain-like"/>
    <property type="match status" value="1"/>
</dbReference>
<dbReference type="RefSeq" id="WP_062286582.1">
    <property type="nucleotide sequence ID" value="NZ_CP013200.1"/>
</dbReference>
<dbReference type="Gene3D" id="1.10.357.10">
    <property type="entry name" value="Tetracycline Repressor, domain 2"/>
    <property type="match status" value="1"/>
</dbReference>
<reference evidence="5" key="1">
    <citation type="submission" date="2015-11" db="EMBL/GenBank/DDBJ databases">
        <authorList>
            <person name="Kumar R."/>
            <person name="Singh D."/>
            <person name="Swarnkar M.K."/>
            <person name="Singh A.K."/>
            <person name="Kumar S."/>
        </authorList>
    </citation>
    <scope>NUCLEOTIDE SEQUENCE [LARGE SCALE GENOMIC DNA]</scope>
    <source>
        <strain evidence="5">ERGS4:06</strain>
    </source>
</reference>
<accession>A0A0S2LXA0</accession>
<dbReference type="OrthoDB" id="9806334at2"/>
<gene>
    <name evidence="4" type="ORF">AS189_04915</name>
</gene>